<dbReference type="EMBL" id="ML977497">
    <property type="protein sequence ID" value="KAF2134752.1"/>
    <property type="molecule type" value="Genomic_DNA"/>
</dbReference>
<evidence type="ECO:0000256" key="2">
    <source>
        <dbReference type="SAM" id="MobiDB-lite"/>
    </source>
</evidence>
<dbReference type="GeneID" id="54413907"/>
<proteinExistence type="predicted"/>
<evidence type="ECO:0000256" key="1">
    <source>
        <dbReference type="SAM" id="Coils"/>
    </source>
</evidence>
<feature type="compositionally biased region" description="Polar residues" evidence="2">
    <location>
        <begin position="331"/>
        <end position="348"/>
    </location>
</feature>
<dbReference type="RefSeq" id="XP_033529139.1">
    <property type="nucleotide sequence ID" value="XM_033673475.1"/>
</dbReference>
<accession>A0A6A6ARZ0</accession>
<evidence type="ECO:0000313" key="4">
    <source>
        <dbReference type="Proteomes" id="UP000799771"/>
    </source>
</evidence>
<feature type="region of interest" description="Disordered" evidence="2">
    <location>
        <begin position="306"/>
        <end position="354"/>
    </location>
</feature>
<feature type="compositionally biased region" description="Polar residues" evidence="2">
    <location>
        <begin position="1"/>
        <end position="11"/>
    </location>
</feature>
<name>A0A6A6ARZ0_9PLEO</name>
<dbReference type="Proteomes" id="UP000799771">
    <property type="component" value="Unassembled WGS sequence"/>
</dbReference>
<feature type="compositionally biased region" description="Pro residues" evidence="2">
    <location>
        <begin position="84"/>
        <end position="115"/>
    </location>
</feature>
<sequence length="571" mass="63727">MSSATSANKTSVCHEGYERTMLAPKDFSVSPLPPKGILKKPTVHFPEELCELETDSVPPCSPSLRRSVAPQSPPLETSQRLNRVPPPPLPPPPRRASPPPPPPPPPTDAPRPPSFWNPEIENDKYLNKAALALYTRFIDELSDFVTIQGVVMKKRIAVQEKRQEMKRLREEVSQSDILLIDYLRKCMANGIPSNDLTLITLFEASQAARDLVGPAEAEYEPLEVELGAGEHRLEEQYRDIEEIFESSFRLSPSSLVRQEMPTTVEYETSTASLASSNVGQASLELGDSSFLHGSLVDDRVGIGQLPIPPDYSDNEIRGSQEVQKRKPLPLSSDTPSRPSQRNSNATMDDQSRSEVPAELLGIAGAEDMDERHFTDTETRNRRISQSLKGVIVDCLADPLDSPESLPDDFPLDLGLNEGEILLLLGDDDDTRLTLSNYLMCFANTRDRVNRWMLHQLRISRRETYALRRSVMLCSPRILDWAILAMSQWSEDELAQNIGYSVDDESDDSAILEFMNPPYLQGISSSLQHRVRQKYQPAPFSTAALAPTESDLHDRSQSTRPNTETTSNVSPT</sequence>
<dbReference type="AlphaFoldDB" id="A0A6A6ARZ0"/>
<keyword evidence="4" id="KW-1185">Reference proteome</keyword>
<organism evidence="3 4">
    <name type="scientific">Dothidotthia symphoricarpi CBS 119687</name>
    <dbReference type="NCBI Taxonomy" id="1392245"/>
    <lineage>
        <taxon>Eukaryota</taxon>
        <taxon>Fungi</taxon>
        <taxon>Dikarya</taxon>
        <taxon>Ascomycota</taxon>
        <taxon>Pezizomycotina</taxon>
        <taxon>Dothideomycetes</taxon>
        <taxon>Pleosporomycetidae</taxon>
        <taxon>Pleosporales</taxon>
        <taxon>Dothidotthiaceae</taxon>
        <taxon>Dothidotthia</taxon>
    </lineage>
</organism>
<dbReference type="OrthoDB" id="3553547at2759"/>
<protein>
    <submittedName>
        <fullName evidence="3">Uncharacterized protein</fullName>
    </submittedName>
</protein>
<keyword evidence="1" id="KW-0175">Coiled coil</keyword>
<feature type="coiled-coil region" evidence="1">
    <location>
        <begin position="151"/>
        <end position="178"/>
    </location>
</feature>
<feature type="region of interest" description="Disordered" evidence="2">
    <location>
        <begin position="537"/>
        <end position="571"/>
    </location>
</feature>
<feature type="region of interest" description="Disordered" evidence="2">
    <location>
        <begin position="1"/>
        <end position="40"/>
    </location>
</feature>
<reference evidence="3" key="1">
    <citation type="journal article" date="2020" name="Stud. Mycol.">
        <title>101 Dothideomycetes genomes: a test case for predicting lifestyles and emergence of pathogens.</title>
        <authorList>
            <person name="Haridas S."/>
            <person name="Albert R."/>
            <person name="Binder M."/>
            <person name="Bloem J."/>
            <person name="Labutti K."/>
            <person name="Salamov A."/>
            <person name="Andreopoulos B."/>
            <person name="Baker S."/>
            <person name="Barry K."/>
            <person name="Bills G."/>
            <person name="Bluhm B."/>
            <person name="Cannon C."/>
            <person name="Castanera R."/>
            <person name="Culley D."/>
            <person name="Daum C."/>
            <person name="Ezra D."/>
            <person name="Gonzalez J."/>
            <person name="Henrissat B."/>
            <person name="Kuo A."/>
            <person name="Liang C."/>
            <person name="Lipzen A."/>
            <person name="Lutzoni F."/>
            <person name="Magnuson J."/>
            <person name="Mondo S."/>
            <person name="Nolan M."/>
            <person name="Ohm R."/>
            <person name="Pangilinan J."/>
            <person name="Park H.-J."/>
            <person name="Ramirez L."/>
            <person name="Alfaro M."/>
            <person name="Sun H."/>
            <person name="Tritt A."/>
            <person name="Yoshinaga Y."/>
            <person name="Zwiers L.-H."/>
            <person name="Turgeon B."/>
            <person name="Goodwin S."/>
            <person name="Spatafora J."/>
            <person name="Crous P."/>
            <person name="Grigoriev I."/>
        </authorList>
    </citation>
    <scope>NUCLEOTIDE SEQUENCE</scope>
    <source>
        <strain evidence="3">CBS 119687</strain>
    </source>
</reference>
<gene>
    <name evidence="3" type="ORF">P153DRAFT_8951</name>
</gene>
<evidence type="ECO:0000313" key="3">
    <source>
        <dbReference type="EMBL" id="KAF2134752.1"/>
    </source>
</evidence>
<feature type="region of interest" description="Disordered" evidence="2">
    <location>
        <begin position="53"/>
        <end position="118"/>
    </location>
</feature>
<feature type="compositionally biased region" description="Basic and acidic residues" evidence="2">
    <location>
        <begin position="314"/>
        <end position="324"/>
    </location>
</feature>
<feature type="compositionally biased region" description="Polar residues" evidence="2">
    <location>
        <begin position="557"/>
        <end position="571"/>
    </location>
</feature>